<dbReference type="InterPro" id="IPR011722">
    <property type="entry name" value="Hemimethylated_DNA-bd_dom"/>
</dbReference>
<evidence type="ECO:0000259" key="1">
    <source>
        <dbReference type="SMART" id="SM00992"/>
    </source>
</evidence>
<dbReference type="GO" id="GO:0003677">
    <property type="term" value="F:DNA binding"/>
    <property type="evidence" value="ECO:0007669"/>
    <property type="project" value="InterPro"/>
</dbReference>
<dbReference type="SMART" id="SM00992">
    <property type="entry name" value="YccV-like"/>
    <property type="match status" value="1"/>
</dbReference>
<organism evidence="2 3">
    <name type="scientific">Brassicogethes aeneus</name>
    <name type="common">Rape pollen beetle</name>
    <name type="synonym">Meligethes aeneus</name>
    <dbReference type="NCBI Taxonomy" id="1431903"/>
    <lineage>
        <taxon>Eukaryota</taxon>
        <taxon>Metazoa</taxon>
        <taxon>Ecdysozoa</taxon>
        <taxon>Arthropoda</taxon>
        <taxon>Hexapoda</taxon>
        <taxon>Insecta</taxon>
        <taxon>Pterygota</taxon>
        <taxon>Neoptera</taxon>
        <taxon>Endopterygota</taxon>
        <taxon>Coleoptera</taxon>
        <taxon>Polyphaga</taxon>
        <taxon>Cucujiformia</taxon>
        <taxon>Nitidulidae</taxon>
        <taxon>Meligethinae</taxon>
        <taxon>Brassicogethes</taxon>
    </lineage>
</organism>
<dbReference type="Gene3D" id="2.30.30.390">
    <property type="entry name" value="Hemimethylated DNA-binding domain"/>
    <property type="match status" value="1"/>
</dbReference>
<dbReference type="InterPro" id="IPR036623">
    <property type="entry name" value="Hemimethylated_DNA-bd_sf"/>
</dbReference>
<feature type="domain" description="Hemimethylated DNA-binding" evidence="1">
    <location>
        <begin position="484"/>
        <end position="582"/>
    </location>
</feature>
<proteinExistence type="predicted"/>
<dbReference type="OrthoDB" id="28868at2759"/>
<accession>A0A9P0B5M7</accession>
<dbReference type="EMBL" id="OV121135">
    <property type="protein sequence ID" value="CAH0554702.1"/>
    <property type="molecule type" value="Genomic_DNA"/>
</dbReference>
<dbReference type="NCBIfam" id="TIGR02097">
    <property type="entry name" value="yccV"/>
    <property type="match status" value="1"/>
</dbReference>
<dbReference type="SUPFAM" id="SSF141255">
    <property type="entry name" value="YccV-like"/>
    <property type="match status" value="1"/>
</dbReference>
<dbReference type="AlphaFoldDB" id="A0A9P0B5M7"/>
<dbReference type="InterPro" id="IPR036047">
    <property type="entry name" value="F-box-like_dom_sf"/>
</dbReference>
<dbReference type="SUPFAM" id="SSF81383">
    <property type="entry name" value="F-box domain"/>
    <property type="match status" value="1"/>
</dbReference>
<evidence type="ECO:0000313" key="2">
    <source>
        <dbReference type="EMBL" id="CAH0554702.1"/>
    </source>
</evidence>
<name>A0A9P0B5M7_BRAAE</name>
<dbReference type="InterPro" id="IPR032698">
    <property type="entry name" value="SirB1_N"/>
</dbReference>
<dbReference type="Proteomes" id="UP001154078">
    <property type="component" value="Chromosome 4"/>
</dbReference>
<dbReference type="Pfam" id="PF08755">
    <property type="entry name" value="YccV-like"/>
    <property type="match status" value="1"/>
</dbReference>
<dbReference type="PANTHER" id="PTHR31350">
    <property type="entry name" value="SI:DKEY-261L7.2"/>
    <property type="match status" value="1"/>
</dbReference>
<protein>
    <recommendedName>
        <fullName evidence="1">Hemimethylated DNA-binding domain-containing protein</fullName>
    </recommendedName>
</protein>
<dbReference type="Pfam" id="PF13369">
    <property type="entry name" value="Transglut_core2"/>
    <property type="match status" value="1"/>
</dbReference>
<reference evidence="2" key="1">
    <citation type="submission" date="2021-12" db="EMBL/GenBank/DDBJ databases">
        <authorList>
            <person name="King R."/>
        </authorList>
    </citation>
    <scope>NUCLEOTIDE SEQUENCE</scope>
</reference>
<gene>
    <name evidence="2" type="ORF">MELIAE_LOCUS6237</name>
</gene>
<dbReference type="PANTHER" id="PTHR31350:SF21">
    <property type="entry name" value="F-BOX ONLY PROTEIN 21"/>
    <property type="match status" value="1"/>
</dbReference>
<evidence type="ECO:0000313" key="3">
    <source>
        <dbReference type="Proteomes" id="UP001154078"/>
    </source>
</evidence>
<keyword evidence="3" id="KW-1185">Reference proteome</keyword>
<sequence>MDKLPLEILENILINPKLKIQDVINLSSTCHFLRNSVVSSNKIWKYQFFNTWPSLWDIFAKLPPTCYYHEIQYIFSLKQITREMLDTMPPRFYKKLELSDSDMEEWGELMAKRDLNYNYLVLDLMEIVNTHVPIMSIEMVPLNTTGNKTLQYYGSKVLRYIRQLRLAKVWKDFISLPPRRQVLEIGAVIVAQWCQPNVDVDFDDISLKLDEIADKVRQRLREANPNHSLFKVPKPVLDLWRVENLSKNQFNVFESRQLIATLREEIFVKMGFSGNNQAYYMPQNSFINEVLDKRQGLPITLSIVFEAVARRLGLRCEPISFPAHFLLRFTESLEKGSDWYYIDVFNGRKVVRRGACPHSRLSETNQMFPVATAVQVVERMANNLEVSSRQHTHPNGRITRVRSSLELLKVVNPQDLSALVSLARLYMLHNMDTKPLEHFLLSQEFHVPEQAQRVVHMLRDYEAHHSMNGAEIFPQIKAARRTENLKFAVGMVMTHLALNYKCVIYDWDLVCLADREWQIQNNVDKLNLKDKQPFYNVLVEDGSRRYVAQENLRPTENTGFLYLNDEVGRHFSHFFETHYVPNAEKEKEYPADKKVRHMFYQQMKIDTRQMDQL</sequence>